<sequence>MANRYTNLQGSKKISEDFNNINIGFDRVQEDMDKKASADNPVFTGTPTAPTQPAGDNSNKLATTKYADRAAGTVQTNLDKHTADKVVHVTQADHDKLGGIQEGAEVNQNAFAKVNDIAAADPSSQFFIVGDVGIKVTTNPATGEVKITAVGDAAPGPHGPTHTEHGADPIPTATLTEGGLLSAAQFAEIVAHGELLDEHSAAITALEDRLDTAESETLTLQPGLQLVTSKRDARFKLGAIKGKSEINGQGRIGIIGVENPYVTRIGQNLLPPFYEWTQGGNIRLDSPYDVTITAASTTQEFLQYDFVPMSNQTYTISGANIRVVDLTNVVILAFTGNTSSSQTFSVPASCKQLRIVASNATQATVGTGNIVTSPGTYRTQNPTLNFGDKSLSFTPREDVMLAFQTELYANPNDGSEPDELFERDGQYFKLAKWRKLILDGALNWLYGNGGSGYKWVNLFISGQVLDSGIVTKSDGVLLGRRNAADGISGSGPDKQMLRGDLLSVTISNTDSGWGDNYTPTTDEIKAYFMGWRMRQLNSLDPYNGSGEKSWGTVKSGGAANWTSILPTSPAPDWNPYNLLYKLASPTVEPVMSEGCLTLTEGDNQIEVGTGIILRERANPVADPYNQYQINVGLSGFEASRLKNKALQITNVYKNNRNDSDWYFNNSDAYGNVRAIIKNADYEQSASYSVTYIKLDKSPVVPITGSLAANEKAQLTDLMTGVQEALQRVSVAELKKAEKDAPGWITPTLLNGALPGTTPVEYKKKNGFVIIRGVYTSKAGSILLFKLPVGYRPKYVVRYGQMGVTGGQLVQSNIEIYPNGDVGVGYIGTDYMVLDGIIFEAEQ</sequence>
<feature type="region of interest" description="Disordered" evidence="1">
    <location>
        <begin position="34"/>
        <end position="60"/>
    </location>
</feature>
<reference evidence="2" key="1">
    <citation type="submission" date="2021-03" db="EMBL/GenBank/DDBJ databases">
        <title>Antimicrobial resistance genes in bacteria isolated from Japanese honey, and their potential for conferring macrolide and lincosamide resistance in the American foulbrood pathogen Paenibacillus larvae.</title>
        <authorList>
            <person name="Okamoto M."/>
            <person name="Kumagai M."/>
            <person name="Kanamori H."/>
            <person name="Takamatsu D."/>
        </authorList>
    </citation>
    <scope>NUCLEOTIDE SEQUENCE</scope>
    <source>
        <strain evidence="2">J2TS6</strain>
    </source>
</reference>
<evidence type="ECO:0000256" key="1">
    <source>
        <dbReference type="SAM" id="MobiDB-lite"/>
    </source>
</evidence>
<proteinExistence type="predicted"/>
<dbReference type="Proteomes" id="UP000679779">
    <property type="component" value="Unassembled WGS sequence"/>
</dbReference>
<evidence type="ECO:0000313" key="3">
    <source>
        <dbReference type="Proteomes" id="UP000679779"/>
    </source>
</evidence>
<dbReference type="EMBL" id="BORQ01000009">
    <property type="protein sequence ID" value="GIO34337.1"/>
    <property type="molecule type" value="Genomic_DNA"/>
</dbReference>
<name>A0A919XK03_9BACL</name>
<dbReference type="RefSeq" id="WP_212958775.1">
    <property type="nucleotide sequence ID" value="NZ_BORQ01000009.1"/>
</dbReference>
<evidence type="ECO:0008006" key="4">
    <source>
        <dbReference type="Google" id="ProtNLM"/>
    </source>
</evidence>
<dbReference type="AlphaFoldDB" id="A0A919XK03"/>
<organism evidence="2 3">
    <name type="scientific">Paenibacillus albilobatus</name>
    <dbReference type="NCBI Taxonomy" id="2716884"/>
    <lineage>
        <taxon>Bacteria</taxon>
        <taxon>Bacillati</taxon>
        <taxon>Bacillota</taxon>
        <taxon>Bacilli</taxon>
        <taxon>Bacillales</taxon>
        <taxon>Paenibacillaceae</taxon>
        <taxon>Paenibacillus</taxon>
    </lineage>
</organism>
<keyword evidence="3" id="KW-1185">Reference proteome</keyword>
<accession>A0A919XK03</accession>
<protein>
    <recommendedName>
        <fullName evidence="4">Tail fiber protein</fullName>
    </recommendedName>
</protein>
<evidence type="ECO:0000313" key="2">
    <source>
        <dbReference type="EMBL" id="GIO34337.1"/>
    </source>
</evidence>
<comment type="caution">
    <text evidence="2">The sequence shown here is derived from an EMBL/GenBank/DDBJ whole genome shotgun (WGS) entry which is preliminary data.</text>
</comment>
<gene>
    <name evidence="2" type="ORF">J2TS6_54780</name>
</gene>
<feature type="compositionally biased region" description="Low complexity" evidence="1">
    <location>
        <begin position="44"/>
        <end position="55"/>
    </location>
</feature>